<evidence type="ECO:0000313" key="2">
    <source>
        <dbReference type="EMBL" id="SEF11790.1"/>
    </source>
</evidence>
<dbReference type="RefSeq" id="WP_139244515.1">
    <property type="nucleotide sequence ID" value="NZ_FNTV01000002.1"/>
</dbReference>
<dbReference type="AlphaFoldDB" id="A0A1H5PDJ5"/>
<feature type="signal peptide" evidence="1">
    <location>
        <begin position="1"/>
        <end position="21"/>
    </location>
</feature>
<evidence type="ECO:0000256" key="1">
    <source>
        <dbReference type="SAM" id="SignalP"/>
    </source>
</evidence>
<feature type="chain" id="PRO_5038390510" description="Secreted protein" evidence="1">
    <location>
        <begin position="22"/>
        <end position="169"/>
    </location>
</feature>
<dbReference type="EMBL" id="FNTV01000002">
    <property type="protein sequence ID" value="SEF11790.1"/>
    <property type="molecule type" value="Genomic_DNA"/>
</dbReference>
<evidence type="ECO:0000313" key="3">
    <source>
        <dbReference type="Proteomes" id="UP000182725"/>
    </source>
</evidence>
<reference evidence="2 3" key="1">
    <citation type="submission" date="2016-10" db="EMBL/GenBank/DDBJ databases">
        <authorList>
            <person name="de Groot N.N."/>
        </authorList>
    </citation>
    <scope>NUCLEOTIDE SEQUENCE [LARGE SCALE GENOMIC DNA]</scope>
    <source>
        <strain evidence="2 3">DSM 22274</strain>
    </source>
</reference>
<evidence type="ECO:0008006" key="4">
    <source>
        <dbReference type="Google" id="ProtNLM"/>
    </source>
</evidence>
<gene>
    <name evidence="2" type="ORF">SAMN04489740_4143</name>
</gene>
<organism evidence="2 3">
    <name type="scientific">Arthrobacter alpinus</name>
    <dbReference type="NCBI Taxonomy" id="656366"/>
    <lineage>
        <taxon>Bacteria</taxon>
        <taxon>Bacillati</taxon>
        <taxon>Actinomycetota</taxon>
        <taxon>Actinomycetes</taxon>
        <taxon>Micrococcales</taxon>
        <taxon>Micrococcaceae</taxon>
        <taxon>Arthrobacter</taxon>
    </lineage>
</organism>
<protein>
    <recommendedName>
        <fullName evidence="4">Secreted protein</fullName>
    </recommendedName>
</protein>
<dbReference type="Proteomes" id="UP000182725">
    <property type="component" value="Unassembled WGS sequence"/>
</dbReference>
<proteinExistence type="predicted"/>
<name>A0A1H5PDJ5_9MICC</name>
<keyword evidence="1" id="KW-0732">Signal</keyword>
<sequence>MKIKRTAAIVAATTASLCVIAIVAGPGAAAFPTQKSESKSLAQNTQDGPVFTVENYVHPEADRLGEELGIKLKDGNGNMIYVECTPDGSLIRVESIDATGNVVCFQATGSPAWLNMEITGSFGVQTGQKPVDVTSTLDGKEAKMTVPKNSVKPVGVADGESVVVQLKVN</sequence>
<accession>A0A1H5PDJ5</accession>